<evidence type="ECO:0000256" key="1">
    <source>
        <dbReference type="SAM" id="MobiDB-lite"/>
    </source>
</evidence>
<evidence type="ECO:0000313" key="3">
    <source>
        <dbReference type="Proteomes" id="UP001501231"/>
    </source>
</evidence>
<dbReference type="PANTHER" id="PTHR11102:SF147">
    <property type="entry name" value="SEL1L ADAPTOR SUBUNIT OF ERAD E3 UBIQUITIN LIGASE"/>
    <property type="match status" value="1"/>
</dbReference>
<dbReference type="SMART" id="SM00671">
    <property type="entry name" value="SEL1"/>
    <property type="match status" value="6"/>
</dbReference>
<evidence type="ECO:0008006" key="4">
    <source>
        <dbReference type="Google" id="ProtNLM"/>
    </source>
</evidence>
<dbReference type="InterPro" id="IPR050767">
    <property type="entry name" value="Sel1_AlgK"/>
</dbReference>
<dbReference type="InterPro" id="IPR006597">
    <property type="entry name" value="Sel1-like"/>
</dbReference>
<sequence length="2123" mass="224181">MSSWAGRLQAAVERWREGDLDGAAGALREIVISAETGDADGDGGAEVAVEASHLLGRLLQERGDLDGARAAHRAVAAGGHPVFAQRSAVALGLMLVDEEEWALAHRPLRAAASGADTEIAAMAELTLITVLRRLGDLDGAEAAVERARRGADPDIARMAGELSGAGRPADGGERERQAWEAYESITALLDGHPDEAEAADEVVLTALDRMLAHGMPELCTRAAFRLYSIHARRGEFAACRRVMEHAIAVGDPAERGPAEKLLGAALFDLGENAEAREAYRRAAADHRPEIRLDALIQESKFTREMDGAEGEREARAILWRVVESGHPEFALEARACLGQVYSEAGEVADAVDCWRAVLEGGSEFRKGAVHFLGMLLTGLPPDDPRRAEIGELLERAGEIDDDPDLAFQAGMILAHADAAVRGPDEVYEQAVDDCDAALERLREGEVDRARALLRQVIDAGIAGQSERAATMLAALEFGEGDAEQADELLEDVAAGEEFARGFAAAVNRLMIAASGAGAPHPVLAALVDYQRLGREIGIARYQECAGGADPSVAALAKGMLGQVYVSLGVPRSQGVELLEEAAAAGDPLALSHAAVLSWIVRDAGDPAEAGAVIGLLRRARDEGHPALAPWVAWALGAALQRRDGDGDAGDALAAYEDVSRSGHPGLIVEAEANALQILEARGDLAGAAAAHERIVARGDRLRAPRSAWLLGFTRVRLDDFDAARAAFAKVPEDHPELAADGVFARHLLDRDFEAAAAALDGVRDRGEDHLDAMTAWLTLEAAHAWQRAGEHAAADAALSLAAEHAPAAQAQEAALYLGALRNDVGDHTGAAEAWARAADGEDEYRAGKAAGGLGEVLFHLGDLDGSATAYRRALDATDPGDDEHPGLLDSAVRVLVAAGRVDEARAVQVERTGDGPHVALVIGTALRDGGDPDAAAAEFQAAVDTPAGDDRAVWAVAMAGVMLARLCAGWGEPAQAAEHAARAVADFERLAAPDQDAAQNLAAAAFELGGYLAETGDAEGAREAYERAAASSDPDIALPAMERLGTADLMERAVLRLGEGDEIEALELLTRHYDSGVLAELHVALFHWRLPAVRELFRRSAGTEHAGAVTDMVSSAAQERLAMGADGADELCGLVLAHGTPRQVAEICAAFGHAQDQAGDLDAAIETLERGAAVDDPAGLLCLRYLLPVLSRRDDHDALMAAARRAVATADPETATQGHWMLGGALWTRGDLEGAVTELRAAAAVTDAAFRPHIELQLGGALHEYGDVEGAHRILEPLLACEEPYVALHAGSRLGAWLGRDGRHAGAAEALGAAAAAALRVPEPDEEVRELHQIALNNLATVAGMADEAGEPAVAVRALRLAAAGGAPGDAVEIAKGYGTAAAERDDLDAARVYYKGAADFPPDGDPGALLELAALLAQRGANDEARRLLEPLAPSDDAALPAPAIEPKLAPDPEPVPAPDASEREDERRRDDLFAFLGEHEREREKEFGAGLDDGHGPDGLDSLLWLMRNQSGTATAGAAGRQLIRAARQVVDDDPGQAREILAMVVEHGDPEEVATAYDDIGDIHGYVEDDMAAAVAAYRKGAEVDHPAALLPLRSLLLALSNLEDYDAVAETAQRAVTTGDPETVAVGYWLWGESRGHRGDSDAAVRLYRRGVEAGHPDVTPRIRADLARTLRDRGEAEEAMAEIAHAAAAPDRDVRARAGCLHGQWAFDDGDLETAAEALGAVALMEIDPADPEPVASLADQSARNLLVVAERAHREGRYETATRALTLLGRTGRHVAGELAGRRATELAEAGDRAAAMLYVECIAGMLSDPSADMEIGLADLYVSAGDPERAREIYERLAGHDDAEVRLVANGRLVPLLRHTGDAAGLETVTRAMTGDSAATGLDEGDRAFLGSLLGLLQQEQGDDEGAMRTFRAAAESGASSALFSLGQALVDAGEFEEAREVLGRIPDTATRYTRHIAVLLARSHHEERPDQARELYLRAVQGEGDADARAEALAKMYLGALAKRDRDWPEALRWYRQVIDAGVEGQAPLAAAHLGELAYWLGDRDSAVRYYELTLATGTTKAELVGEAAYRLGEIRHGDGDLDQAARHLRQAVDSGDEGFADQARALLAKIDQDT</sequence>
<accession>A0ABP5W8U6</accession>
<organism evidence="2 3">
    <name type="scientific">Actinomadura vinacea</name>
    <dbReference type="NCBI Taxonomy" id="115336"/>
    <lineage>
        <taxon>Bacteria</taxon>
        <taxon>Bacillati</taxon>
        <taxon>Actinomycetota</taxon>
        <taxon>Actinomycetes</taxon>
        <taxon>Streptosporangiales</taxon>
        <taxon>Thermomonosporaceae</taxon>
        <taxon>Actinomadura</taxon>
    </lineage>
</organism>
<keyword evidence="3" id="KW-1185">Reference proteome</keyword>
<dbReference type="RefSeq" id="WP_344590278.1">
    <property type="nucleotide sequence ID" value="NZ_BAAARW010000012.1"/>
</dbReference>
<proteinExistence type="predicted"/>
<dbReference type="SUPFAM" id="SSF81901">
    <property type="entry name" value="HCP-like"/>
    <property type="match status" value="2"/>
</dbReference>
<dbReference type="InterPro" id="IPR019734">
    <property type="entry name" value="TPR_rpt"/>
</dbReference>
<gene>
    <name evidence="2" type="ORF">GCM10010191_37630</name>
</gene>
<name>A0ABP5W8U6_9ACTN</name>
<dbReference type="EMBL" id="BAAARW010000012">
    <property type="protein sequence ID" value="GAA2422353.1"/>
    <property type="molecule type" value="Genomic_DNA"/>
</dbReference>
<reference evidence="3" key="1">
    <citation type="journal article" date="2019" name="Int. J. Syst. Evol. Microbiol.">
        <title>The Global Catalogue of Microorganisms (GCM) 10K type strain sequencing project: providing services to taxonomists for standard genome sequencing and annotation.</title>
        <authorList>
            <consortium name="The Broad Institute Genomics Platform"/>
            <consortium name="The Broad Institute Genome Sequencing Center for Infectious Disease"/>
            <person name="Wu L."/>
            <person name="Ma J."/>
        </authorList>
    </citation>
    <scope>NUCLEOTIDE SEQUENCE [LARGE SCALE GENOMIC DNA]</scope>
    <source>
        <strain evidence="3">JCM 3325</strain>
    </source>
</reference>
<dbReference type="InterPro" id="IPR011990">
    <property type="entry name" value="TPR-like_helical_dom_sf"/>
</dbReference>
<protein>
    <recommendedName>
        <fullName evidence="4">Tetratricopeptide repeat protein</fullName>
    </recommendedName>
</protein>
<dbReference type="Gene3D" id="1.25.40.10">
    <property type="entry name" value="Tetratricopeptide repeat domain"/>
    <property type="match status" value="9"/>
</dbReference>
<dbReference type="PANTHER" id="PTHR11102">
    <property type="entry name" value="SEL-1-LIKE PROTEIN"/>
    <property type="match status" value="1"/>
</dbReference>
<feature type="region of interest" description="Disordered" evidence="1">
    <location>
        <begin position="1434"/>
        <end position="1469"/>
    </location>
</feature>
<dbReference type="Proteomes" id="UP001501231">
    <property type="component" value="Unassembled WGS sequence"/>
</dbReference>
<dbReference type="SUPFAM" id="SSF48452">
    <property type="entry name" value="TPR-like"/>
    <property type="match status" value="3"/>
</dbReference>
<evidence type="ECO:0000313" key="2">
    <source>
        <dbReference type="EMBL" id="GAA2422353.1"/>
    </source>
</evidence>
<comment type="caution">
    <text evidence="2">The sequence shown here is derived from an EMBL/GenBank/DDBJ whole genome shotgun (WGS) entry which is preliminary data.</text>
</comment>
<feature type="compositionally biased region" description="Low complexity" evidence="1">
    <location>
        <begin position="1434"/>
        <end position="1449"/>
    </location>
</feature>
<dbReference type="SMART" id="SM00028">
    <property type="entry name" value="TPR"/>
    <property type="match status" value="11"/>
</dbReference>